<evidence type="ECO:0000256" key="2">
    <source>
        <dbReference type="SAM" id="MobiDB-lite"/>
    </source>
</evidence>
<comment type="caution">
    <text evidence="3">The sequence shown here is derived from an EMBL/GenBank/DDBJ whole genome shotgun (WGS) entry which is preliminary data.</text>
</comment>
<evidence type="ECO:0000313" key="3">
    <source>
        <dbReference type="EMBL" id="KAJ3446756.1"/>
    </source>
</evidence>
<protein>
    <submittedName>
        <fullName evidence="3">Tho complex subunit 3 tho3</fullName>
    </submittedName>
</protein>
<accession>A0AAV8A148</accession>
<dbReference type="AlphaFoldDB" id="A0AAV8A148"/>
<name>A0AAV8A148_9EUKA</name>
<keyword evidence="1" id="KW-0175">Coiled coil</keyword>
<evidence type="ECO:0000256" key="1">
    <source>
        <dbReference type="SAM" id="Coils"/>
    </source>
</evidence>
<gene>
    <name evidence="3" type="ORF">M0812_08085</name>
</gene>
<dbReference type="EMBL" id="JANTQA010000019">
    <property type="protein sequence ID" value="KAJ3446756.1"/>
    <property type="molecule type" value="Genomic_DNA"/>
</dbReference>
<dbReference type="Proteomes" id="UP001146793">
    <property type="component" value="Unassembled WGS sequence"/>
</dbReference>
<dbReference type="InterPro" id="IPR015943">
    <property type="entry name" value="WD40/YVTN_repeat-like_dom_sf"/>
</dbReference>
<evidence type="ECO:0000313" key="4">
    <source>
        <dbReference type="Proteomes" id="UP001146793"/>
    </source>
</evidence>
<proteinExistence type="predicted"/>
<feature type="region of interest" description="Disordered" evidence="2">
    <location>
        <begin position="307"/>
        <end position="331"/>
    </location>
</feature>
<dbReference type="InterPro" id="IPR036322">
    <property type="entry name" value="WD40_repeat_dom_sf"/>
</dbReference>
<feature type="coiled-coil region" evidence="1">
    <location>
        <begin position="172"/>
        <end position="219"/>
    </location>
</feature>
<dbReference type="SUPFAM" id="SSF50978">
    <property type="entry name" value="WD40 repeat-like"/>
    <property type="match status" value="1"/>
</dbReference>
<feature type="compositionally biased region" description="Polar residues" evidence="2">
    <location>
        <begin position="316"/>
        <end position="331"/>
    </location>
</feature>
<reference evidence="3" key="1">
    <citation type="submission" date="2022-08" db="EMBL/GenBank/DDBJ databases">
        <title>Novel sulphate-reducing endosymbionts in the free-living metamonad Anaeramoeba.</title>
        <authorList>
            <person name="Jerlstrom-Hultqvist J."/>
            <person name="Cepicka I."/>
            <person name="Gallot-Lavallee L."/>
            <person name="Salas-Leiva D."/>
            <person name="Curtis B.A."/>
            <person name="Zahonova K."/>
            <person name="Pipaliya S."/>
            <person name="Dacks J."/>
            <person name="Roger A.J."/>
        </authorList>
    </citation>
    <scope>NUCLEOTIDE SEQUENCE</scope>
    <source>
        <strain evidence="3">Busselton2</strain>
    </source>
</reference>
<dbReference type="Gene3D" id="2.130.10.10">
    <property type="entry name" value="YVTN repeat-like/Quinoprotein amine dehydrogenase"/>
    <property type="match status" value="2"/>
</dbReference>
<sequence length="493" mass="57889">MQNLENESRKSLKKNIKELRFSTEIKSTVVTQKHYQIMFNRKGKNKNLFLLVMGKRLYVMDNVVRKDQMCIFCLFENVETMYVQGKELKKALFLHPSSNERDLDMKVAMIGNGNEIQILSILESTVTQLLVGHTAPVTSICYCDTSDEIQMLHNYSPKIDQEYSKGYLQMVLDRQESLVRKLELEIEDLEKNLNVNKKKKTKKNQVISYNSKLKKIEEQKALLKMHKQFEIKNPFDYLQDESETKKLDSTPTQHSHQLRDVLVSIAEDHYIRFWDLNKGRCIAYVKTPNKELTATCWVFKKEKSPNNTKNMNMNMDQNENQSKQRSTQNCQPNYSLATGTRGGELFLCDPKTMESEKIGEFDSPIQDLIWNEKYNFLLVKDLHSVYFFDIETKSTLLQKSLSTKSPVDFSPCFNFISLIKNEKYIYIYQLVELNPGSERTFTLKIVRQLEDEEIKEIDPIRTCAFGNDNNHFIIGTVRKFFRFSNQIKKKKYK</sequence>
<organism evidence="3 4">
    <name type="scientific">Anaeramoeba flamelloides</name>
    <dbReference type="NCBI Taxonomy" id="1746091"/>
    <lineage>
        <taxon>Eukaryota</taxon>
        <taxon>Metamonada</taxon>
        <taxon>Anaeramoebidae</taxon>
        <taxon>Anaeramoeba</taxon>
    </lineage>
</organism>